<dbReference type="InterPro" id="IPR001806">
    <property type="entry name" value="Small_GTPase"/>
</dbReference>
<keyword evidence="4" id="KW-1185">Reference proteome</keyword>
<dbReference type="PANTHER" id="PTHR47978">
    <property type="match status" value="1"/>
</dbReference>
<feature type="transmembrane region" description="Helical" evidence="2">
    <location>
        <begin position="84"/>
        <end position="104"/>
    </location>
</feature>
<sequence length="193" mass="22580">MHKTKRHIKVPDSRLLCDLLLMLPQKKKKKTPNKVEKTIHLKNVNVNISICDLGGQKDFSTLMQLVCSEAKVVLFAFDLTAKQSLHSVKIFMFYIYILYFFFFLRKKRGTEKKNLFQKKNNVVRILQTFFYKKKKVFIGAKYDLFDGLPNTYKQQLTTQARKFAPLVYCSSVKSINVTTIFQVIIINVFNIGH</sequence>
<dbReference type="Proteomes" id="UP000023152">
    <property type="component" value="Unassembled WGS sequence"/>
</dbReference>
<reference evidence="3 4" key="1">
    <citation type="journal article" date="2013" name="Curr. Biol.">
        <title>The Genome of the Foraminiferan Reticulomyxa filosa.</title>
        <authorList>
            <person name="Glockner G."/>
            <person name="Hulsmann N."/>
            <person name="Schleicher M."/>
            <person name="Noegel A.A."/>
            <person name="Eichinger L."/>
            <person name="Gallinger C."/>
            <person name="Pawlowski J."/>
            <person name="Sierra R."/>
            <person name="Euteneuer U."/>
            <person name="Pillet L."/>
            <person name="Moustafa A."/>
            <person name="Platzer M."/>
            <person name="Groth M."/>
            <person name="Szafranski K."/>
            <person name="Schliwa M."/>
        </authorList>
    </citation>
    <scope>NUCLEOTIDE SEQUENCE [LARGE SCALE GENOMIC DNA]</scope>
</reference>
<dbReference type="OrthoDB" id="6585768at2759"/>
<dbReference type="EMBL" id="ASPP01027545">
    <property type="protein sequence ID" value="ETO06059.1"/>
    <property type="molecule type" value="Genomic_DNA"/>
</dbReference>
<keyword evidence="2" id="KW-1133">Transmembrane helix</keyword>
<protein>
    <submittedName>
        <fullName evidence="3">Septum-promoting GTP-binding protein 1</fullName>
    </submittedName>
</protein>
<dbReference type="Pfam" id="PF00071">
    <property type="entry name" value="Ras"/>
    <property type="match status" value="1"/>
</dbReference>
<name>X6LWR5_RETFI</name>
<comment type="caution">
    <text evidence="3">The sequence shown here is derived from an EMBL/GenBank/DDBJ whole genome shotgun (WGS) entry which is preliminary data.</text>
</comment>
<evidence type="ECO:0000313" key="3">
    <source>
        <dbReference type="EMBL" id="ETO06059.1"/>
    </source>
</evidence>
<keyword evidence="1" id="KW-0547">Nucleotide-binding</keyword>
<dbReference type="Gene3D" id="3.40.50.300">
    <property type="entry name" value="P-loop containing nucleotide triphosphate hydrolases"/>
    <property type="match status" value="1"/>
</dbReference>
<gene>
    <name evidence="3" type="ORF">RFI_31340</name>
</gene>
<keyword evidence="2" id="KW-0812">Transmembrane</keyword>
<dbReference type="SUPFAM" id="SSF52540">
    <property type="entry name" value="P-loop containing nucleoside triphosphate hydrolases"/>
    <property type="match status" value="1"/>
</dbReference>
<dbReference type="GO" id="GO:0003924">
    <property type="term" value="F:GTPase activity"/>
    <property type="evidence" value="ECO:0007669"/>
    <property type="project" value="InterPro"/>
</dbReference>
<keyword evidence="2" id="KW-0472">Membrane</keyword>
<dbReference type="AlphaFoldDB" id="X6LWR5"/>
<dbReference type="GO" id="GO:0005525">
    <property type="term" value="F:GTP binding"/>
    <property type="evidence" value="ECO:0007669"/>
    <property type="project" value="InterPro"/>
</dbReference>
<accession>X6LWR5</accession>
<evidence type="ECO:0000256" key="2">
    <source>
        <dbReference type="SAM" id="Phobius"/>
    </source>
</evidence>
<evidence type="ECO:0000313" key="4">
    <source>
        <dbReference type="Proteomes" id="UP000023152"/>
    </source>
</evidence>
<proteinExistence type="predicted"/>
<evidence type="ECO:0000256" key="1">
    <source>
        <dbReference type="ARBA" id="ARBA00022741"/>
    </source>
</evidence>
<dbReference type="InterPro" id="IPR027417">
    <property type="entry name" value="P-loop_NTPase"/>
</dbReference>
<organism evidence="3 4">
    <name type="scientific">Reticulomyxa filosa</name>
    <dbReference type="NCBI Taxonomy" id="46433"/>
    <lineage>
        <taxon>Eukaryota</taxon>
        <taxon>Sar</taxon>
        <taxon>Rhizaria</taxon>
        <taxon>Retaria</taxon>
        <taxon>Foraminifera</taxon>
        <taxon>Monothalamids</taxon>
        <taxon>Reticulomyxidae</taxon>
        <taxon>Reticulomyxa</taxon>
    </lineage>
</organism>